<gene>
    <name evidence="11" type="ORF">SOO65_09920</name>
</gene>
<evidence type="ECO:0000256" key="9">
    <source>
        <dbReference type="SAM" id="Phobius"/>
    </source>
</evidence>
<keyword evidence="12" id="KW-1185">Reference proteome</keyword>
<dbReference type="PANTHER" id="PTHR30625:SF15">
    <property type="entry name" value="BIOPOLYMER TRANSPORT PROTEIN EXBB"/>
    <property type="match status" value="1"/>
</dbReference>
<dbReference type="AlphaFoldDB" id="A0AAX4HUL2"/>
<comment type="similarity">
    <text evidence="8">Belongs to the exbB/tolQ family.</text>
</comment>
<feature type="transmembrane region" description="Helical" evidence="9">
    <location>
        <begin position="171"/>
        <end position="193"/>
    </location>
</feature>
<feature type="domain" description="MotA/TolQ/ExbB proton channel" evidence="10">
    <location>
        <begin position="88"/>
        <end position="205"/>
    </location>
</feature>
<sequence length="228" mass="24485">MEEVAANPVVQENIIQWAARFMNEGGVFMWIIAIVWCMGIAIAVERLKAYFKFDVDGASMMGNIKKNVIGNQVQDAIQSCSESPALLSFVMKNGLKRANQSKEQIQDALEASILEAVPKIEKRLSYLALAANLSTLLGLLGTIQGLIQSFAAVAQAEASQKAQLLAEGIAVAMNTTALGLVSAISLMVVHSVLMARGEKMIQEIEENSVKLLDLLATKKGSSSMDKAA</sequence>
<dbReference type="GO" id="GO:0005886">
    <property type="term" value="C:plasma membrane"/>
    <property type="evidence" value="ECO:0007669"/>
    <property type="project" value="UniProtKB-SubCell"/>
</dbReference>
<evidence type="ECO:0000256" key="4">
    <source>
        <dbReference type="ARBA" id="ARBA00022692"/>
    </source>
</evidence>
<evidence type="ECO:0000256" key="7">
    <source>
        <dbReference type="ARBA" id="ARBA00023136"/>
    </source>
</evidence>
<name>A0AAX4HUL2_9BACT</name>
<keyword evidence="7 9" id="KW-0472">Membrane</keyword>
<evidence type="ECO:0000313" key="12">
    <source>
        <dbReference type="Proteomes" id="UP001324634"/>
    </source>
</evidence>
<dbReference type="Proteomes" id="UP001324634">
    <property type="component" value="Chromosome"/>
</dbReference>
<keyword evidence="4 9" id="KW-0812">Transmembrane</keyword>
<dbReference type="InterPro" id="IPR002898">
    <property type="entry name" value="MotA_ExbB_proton_chnl"/>
</dbReference>
<evidence type="ECO:0000256" key="1">
    <source>
        <dbReference type="ARBA" id="ARBA00004651"/>
    </source>
</evidence>
<dbReference type="KEGG" id="psti:SOO65_09920"/>
<dbReference type="Pfam" id="PF01618">
    <property type="entry name" value="MotA_ExbB"/>
    <property type="match status" value="1"/>
</dbReference>
<feature type="transmembrane region" description="Helical" evidence="9">
    <location>
        <begin position="27"/>
        <end position="44"/>
    </location>
</feature>
<dbReference type="PANTHER" id="PTHR30625">
    <property type="entry name" value="PROTEIN TOLQ"/>
    <property type="match status" value="1"/>
</dbReference>
<evidence type="ECO:0000256" key="8">
    <source>
        <dbReference type="RuleBase" id="RU004057"/>
    </source>
</evidence>
<reference evidence="11 12" key="1">
    <citation type="submission" date="2023-11" db="EMBL/GenBank/DDBJ databases">
        <title>Peredibacter starrii A3.12.</title>
        <authorList>
            <person name="Mitchell R.J."/>
        </authorList>
    </citation>
    <scope>NUCLEOTIDE SEQUENCE [LARGE SCALE GENOMIC DNA]</scope>
    <source>
        <strain evidence="11 12">A3.12</strain>
    </source>
</reference>
<keyword evidence="5 8" id="KW-0653">Protein transport</keyword>
<dbReference type="RefSeq" id="WP_321399897.1">
    <property type="nucleotide sequence ID" value="NZ_CP139487.1"/>
</dbReference>
<protein>
    <submittedName>
        <fullName evidence="11">MotA/TolQ/ExbB proton channel family protein</fullName>
    </submittedName>
</protein>
<evidence type="ECO:0000256" key="5">
    <source>
        <dbReference type="ARBA" id="ARBA00022927"/>
    </source>
</evidence>
<proteinExistence type="inferred from homology"/>
<evidence type="ECO:0000259" key="10">
    <source>
        <dbReference type="Pfam" id="PF01618"/>
    </source>
</evidence>
<evidence type="ECO:0000256" key="2">
    <source>
        <dbReference type="ARBA" id="ARBA00022448"/>
    </source>
</evidence>
<accession>A0AAX4HUL2</accession>
<dbReference type="InterPro" id="IPR050790">
    <property type="entry name" value="ExbB/TolQ_transport"/>
</dbReference>
<dbReference type="EMBL" id="CP139487">
    <property type="protein sequence ID" value="WPU67069.1"/>
    <property type="molecule type" value="Genomic_DNA"/>
</dbReference>
<feature type="transmembrane region" description="Helical" evidence="9">
    <location>
        <begin position="126"/>
        <end position="151"/>
    </location>
</feature>
<organism evidence="11 12">
    <name type="scientific">Peredibacter starrii</name>
    <dbReference type="NCBI Taxonomy" id="28202"/>
    <lineage>
        <taxon>Bacteria</taxon>
        <taxon>Pseudomonadati</taxon>
        <taxon>Bdellovibrionota</taxon>
        <taxon>Bacteriovoracia</taxon>
        <taxon>Bacteriovoracales</taxon>
        <taxon>Bacteriovoracaceae</taxon>
        <taxon>Peredibacter</taxon>
    </lineage>
</organism>
<evidence type="ECO:0000256" key="6">
    <source>
        <dbReference type="ARBA" id="ARBA00022989"/>
    </source>
</evidence>
<keyword evidence="3" id="KW-1003">Cell membrane</keyword>
<dbReference type="GO" id="GO:0017038">
    <property type="term" value="P:protein import"/>
    <property type="evidence" value="ECO:0007669"/>
    <property type="project" value="TreeGrafter"/>
</dbReference>
<keyword evidence="6 9" id="KW-1133">Transmembrane helix</keyword>
<evidence type="ECO:0000256" key="3">
    <source>
        <dbReference type="ARBA" id="ARBA00022475"/>
    </source>
</evidence>
<comment type="subcellular location">
    <subcellularLocation>
        <location evidence="1">Cell membrane</location>
        <topology evidence="1">Multi-pass membrane protein</topology>
    </subcellularLocation>
    <subcellularLocation>
        <location evidence="8">Membrane</location>
        <topology evidence="8">Multi-pass membrane protein</topology>
    </subcellularLocation>
</comment>
<keyword evidence="2 8" id="KW-0813">Transport</keyword>
<evidence type="ECO:0000313" key="11">
    <source>
        <dbReference type="EMBL" id="WPU67069.1"/>
    </source>
</evidence>